<feature type="region of interest" description="Disordered" evidence="1">
    <location>
        <begin position="414"/>
        <end position="456"/>
    </location>
</feature>
<dbReference type="PANTHER" id="PTHR10663:SF402">
    <property type="entry name" value="MIP16918P"/>
    <property type="match status" value="1"/>
</dbReference>
<feature type="region of interest" description="Disordered" evidence="1">
    <location>
        <begin position="169"/>
        <end position="271"/>
    </location>
</feature>
<dbReference type="SMART" id="SM00222">
    <property type="entry name" value="Sec7"/>
    <property type="match status" value="1"/>
</dbReference>
<feature type="compositionally biased region" description="Polar residues" evidence="1">
    <location>
        <begin position="414"/>
        <end position="440"/>
    </location>
</feature>
<dbReference type="InterPro" id="IPR023394">
    <property type="entry name" value="Sec7_C_sf"/>
</dbReference>
<sequence>MSYQRSGNQKIDNDSDAGPSFGGSTLNNKEVQAAFEQLTKSKSTRQNKTEEKYHVSEGHHIPAYLSSSSGSNNSFTQKLIDRGIAVPSSISHWKATSNTDQAFSSSAESHLSSSAGSIGNECDSTAYYGLSPFVTSSSFLLTTEAGNHFSMDPSIGGSRFRHVTRQHPYEKGSAHATQRLSHASEEEEDYQVMSSPELTKSNQYRIRRTQTDREDSDIELSDDDLEDPSKQATTGSSNFLTTTTPFVIRSASTRRRYQENNLKKRSPSPLAHALTSTMERNGSEEELQSAMQAISNMSPSHQPLNAKTITTFCQTSSGRAPESEPLENVEDVENNDDKIGDIRPVGHKDNSLYPLPKRKNYGTDMFSDIENRSYDSVNSRKREGGSTNEMPKDTQHEQSAQSFKILKELLTSKQPSSPNHAFSTAKQMGSQDNDWSPRSQLTKEHAVTEPAPLRKAPRRHLLQTPVFQVVNANTVKDRYLFLFSDLLLICKPIMDENIIVGGTVSGNREHSYRFRPNENSLFQVKNIVELSKITLYMSREEQQLQQQQHRPSIIISSNGRSMISAPRKMHPVLASALRKFETSAENGISYLVDKQVLTNDPLSIANFLFKTPDLNRRQLGQYLANPRNRDVYDAFLDCFRLVGFRLDEALRILLTTFRLPSNWESLEYIIERFAKKWHDANQNVVKFHEDMVVKVIVAMLFLNAEVWYEASSERDVFWSARERKERKDRERMMRRGSMDRKANRESVAIEPLHYISALRAKGTMKLSMNDFLDRWNHFDQYTLVPREFMEDMYRSIIGERLETGWDNRAGRISPAQDSVTDSLEQTDKDVIITVTPYRLPTRLTKGVPSAPITISIPSPDPGLQIKLRGQDLICEPNVLDFSKSCAQTFTIVGHTLGRTSLMFIKSGEHAGHYVSPTLPRTKSIVVERPFMRYTFQISFSHTDIRAVKAAAAAAMTGGKAVHNCADYENVAVKSPSDASSPVILSNADIRAHDDGGEATVSIAQQEPPAMVKRKYTFSVETEEERREWVEHLKSLSGNVCIGNEVSKERQPEPEKDRSSAEERVALQVLKEVLLADEVKKGTANVAALRSTILGSRSSVFDPQQKSTVSLPLSTKTMDDANQEENGEKKKLEDTKGGDRTSLRSVAAGTTNVVTKRGHEIIKLVVQNSMVPLMLGFLRNQIKD</sequence>
<dbReference type="Pfam" id="PF01369">
    <property type="entry name" value="Sec7"/>
    <property type="match status" value="1"/>
</dbReference>
<dbReference type="SUPFAM" id="SSF48425">
    <property type="entry name" value="Sec7 domain"/>
    <property type="match status" value="1"/>
</dbReference>
<dbReference type="InterPro" id="IPR035999">
    <property type="entry name" value="Sec7_dom_sf"/>
</dbReference>
<feature type="compositionally biased region" description="Basic and acidic residues" evidence="1">
    <location>
        <begin position="369"/>
        <end position="396"/>
    </location>
</feature>
<feature type="compositionally biased region" description="Polar residues" evidence="1">
    <location>
        <begin position="1103"/>
        <end position="1115"/>
    </location>
</feature>
<dbReference type="InterPro" id="IPR011993">
    <property type="entry name" value="PH-like_dom_sf"/>
</dbReference>
<gene>
    <name evidence="3" type="ORF">EC973_004939</name>
</gene>
<feature type="region of interest" description="Disordered" evidence="1">
    <location>
        <begin position="1103"/>
        <end position="1143"/>
    </location>
</feature>
<feature type="compositionally biased region" description="Basic and acidic residues" evidence="1">
    <location>
        <begin position="1125"/>
        <end position="1141"/>
    </location>
</feature>
<dbReference type="OrthoDB" id="430364at2759"/>
<dbReference type="AlphaFoldDB" id="A0A8H7BHS7"/>
<dbReference type="EMBL" id="JABAYA010000280">
    <property type="protein sequence ID" value="KAF7721315.1"/>
    <property type="molecule type" value="Genomic_DNA"/>
</dbReference>
<feature type="compositionally biased region" description="Acidic residues" evidence="1">
    <location>
        <begin position="324"/>
        <end position="334"/>
    </location>
</feature>
<dbReference type="SUPFAM" id="SSF50729">
    <property type="entry name" value="PH domain-like"/>
    <property type="match status" value="1"/>
</dbReference>
<accession>A0A8H7BHS7</accession>
<keyword evidence="4" id="KW-1185">Reference proteome</keyword>
<feature type="compositionally biased region" description="Basic and acidic residues" evidence="1">
    <location>
        <begin position="47"/>
        <end position="58"/>
    </location>
</feature>
<feature type="domain" description="SEC7" evidence="2">
    <location>
        <begin position="562"/>
        <end position="799"/>
    </location>
</feature>
<dbReference type="Gene3D" id="1.10.1000.11">
    <property type="entry name" value="Arf Nucleotide-binding Site Opener,domain 2"/>
    <property type="match status" value="1"/>
</dbReference>
<feature type="compositionally biased region" description="Basic and acidic residues" evidence="1">
    <location>
        <begin position="335"/>
        <end position="350"/>
    </location>
</feature>
<dbReference type="GO" id="GO:0032012">
    <property type="term" value="P:regulation of ARF protein signal transduction"/>
    <property type="evidence" value="ECO:0007669"/>
    <property type="project" value="InterPro"/>
</dbReference>
<evidence type="ECO:0000256" key="1">
    <source>
        <dbReference type="SAM" id="MobiDB-lite"/>
    </source>
</evidence>
<organism evidence="3 4">
    <name type="scientific">Apophysomyces ossiformis</name>
    <dbReference type="NCBI Taxonomy" id="679940"/>
    <lineage>
        <taxon>Eukaryota</taxon>
        <taxon>Fungi</taxon>
        <taxon>Fungi incertae sedis</taxon>
        <taxon>Mucoromycota</taxon>
        <taxon>Mucoromycotina</taxon>
        <taxon>Mucoromycetes</taxon>
        <taxon>Mucorales</taxon>
        <taxon>Mucorineae</taxon>
        <taxon>Mucoraceae</taxon>
        <taxon>Apophysomyces</taxon>
    </lineage>
</organism>
<dbReference type="InterPro" id="IPR000904">
    <property type="entry name" value="Sec7_dom"/>
</dbReference>
<dbReference type="Proteomes" id="UP000605846">
    <property type="component" value="Unassembled WGS sequence"/>
</dbReference>
<reference evidence="3" key="1">
    <citation type="submission" date="2020-01" db="EMBL/GenBank/DDBJ databases">
        <title>Genome Sequencing of Three Apophysomyces-Like Fungal Strains Confirms a Novel Fungal Genus in the Mucoromycota with divergent Burkholderia-like Endosymbiotic Bacteria.</title>
        <authorList>
            <person name="Stajich J.E."/>
            <person name="Macias A.M."/>
            <person name="Carter-House D."/>
            <person name="Lovett B."/>
            <person name="Kasson L.R."/>
            <person name="Berry K."/>
            <person name="Grigoriev I."/>
            <person name="Chang Y."/>
            <person name="Spatafora J."/>
            <person name="Kasson M.T."/>
        </authorList>
    </citation>
    <scope>NUCLEOTIDE SEQUENCE</scope>
    <source>
        <strain evidence="3">NRRL A-21654</strain>
    </source>
</reference>
<protein>
    <recommendedName>
        <fullName evidence="2">SEC7 domain-containing protein</fullName>
    </recommendedName>
</protein>
<feature type="compositionally biased region" description="Acidic residues" evidence="1">
    <location>
        <begin position="214"/>
        <end position="226"/>
    </location>
</feature>
<dbReference type="Gene3D" id="1.10.220.20">
    <property type="match status" value="1"/>
</dbReference>
<feature type="compositionally biased region" description="Polar residues" evidence="1">
    <location>
        <begin position="1"/>
        <end position="10"/>
    </location>
</feature>
<name>A0A8H7BHS7_9FUNG</name>
<comment type="caution">
    <text evidence="3">The sequence shown here is derived from an EMBL/GenBank/DDBJ whole genome shotgun (WGS) entry which is preliminary data.</text>
</comment>
<proteinExistence type="predicted"/>
<feature type="compositionally biased region" description="Low complexity" evidence="1">
    <location>
        <begin position="233"/>
        <end position="244"/>
    </location>
</feature>
<feature type="region of interest" description="Disordered" evidence="1">
    <location>
        <begin position="1"/>
        <end position="58"/>
    </location>
</feature>
<evidence type="ECO:0000259" key="2">
    <source>
        <dbReference type="PROSITE" id="PS50190"/>
    </source>
</evidence>
<feature type="region of interest" description="Disordered" evidence="1">
    <location>
        <begin position="315"/>
        <end position="399"/>
    </location>
</feature>
<dbReference type="PROSITE" id="PS50190">
    <property type="entry name" value="SEC7"/>
    <property type="match status" value="1"/>
</dbReference>
<feature type="compositionally biased region" description="Polar residues" evidence="1">
    <location>
        <begin position="192"/>
        <end position="204"/>
    </location>
</feature>
<dbReference type="Gene3D" id="2.30.29.30">
    <property type="entry name" value="Pleckstrin-homology domain (PH domain)/Phosphotyrosine-binding domain (PTB)"/>
    <property type="match status" value="1"/>
</dbReference>
<dbReference type="PANTHER" id="PTHR10663">
    <property type="entry name" value="GUANYL-NUCLEOTIDE EXCHANGE FACTOR"/>
    <property type="match status" value="1"/>
</dbReference>
<evidence type="ECO:0000313" key="4">
    <source>
        <dbReference type="Proteomes" id="UP000605846"/>
    </source>
</evidence>
<dbReference type="GO" id="GO:0005085">
    <property type="term" value="F:guanyl-nucleotide exchange factor activity"/>
    <property type="evidence" value="ECO:0007669"/>
    <property type="project" value="InterPro"/>
</dbReference>
<evidence type="ECO:0000313" key="3">
    <source>
        <dbReference type="EMBL" id="KAF7721315.1"/>
    </source>
</evidence>